<keyword evidence="3" id="KW-1185">Reference proteome</keyword>
<dbReference type="AlphaFoldDB" id="A0A0R2NPW0"/>
<dbReference type="Gene3D" id="1.20.1440.50">
    <property type="entry name" value="Ta0600-like"/>
    <property type="match status" value="1"/>
</dbReference>
<proteinExistence type="predicted"/>
<dbReference type="InterPro" id="IPR015046">
    <property type="entry name" value="LciA_Immunity-like"/>
</dbReference>
<gene>
    <name evidence="2" type="ORF">IV88_GL000338</name>
</gene>
<dbReference type="PATRIC" id="fig|480391.4.peg.342"/>
<dbReference type="InterPro" id="IPR023130">
    <property type="entry name" value="Ta0600-like_sf"/>
</dbReference>
<keyword evidence="1" id="KW-0079">Bacteriocin immunity</keyword>
<sequence>MDEKAQELFDLIDAAYNEDLSNQPDIYKSNLLKRAGELESGKDGITVMTEIFKDYPTNALDAMSLPEHSRKLYMYVNERFKKLTEKELRDLNLGVGLIATSFTFGSIM</sequence>
<dbReference type="GO" id="GO:0030153">
    <property type="term" value="P:bacteriocin immunity"/>
    <property type="evidence" value="ECO:0007669"/>
    <property type="project" value="UniProtKB-KW"/>
</dbReference>
<evidence type="ECO:0000313" key="2">
    <source>
        <dbReference type="EMBL" id="KRO25210.1"/>
    </source>
</evidence>
<protein>
    <recommendedName>
        <fullName evidence="4">Bacteriocin immunity protein</fullName>
    </recommendedName>
</protein>
<reference evidence="2 3" key="1">
    <citation type="journal article" date="2015" name="Genome Announc.">
        <title>Expanding the biotechnology potential of lactobacilli through comparative genomics of 213 strains and associated genera.</title>
        <authorList>
            <person name="Sun Z."/>
            <person name="Harris H.M."/>
            <person name="McCann A."/>
            <person name="Guo C."/>
            <person name="Argimon S."/>
            <person name="Zhang W."/>
            <person name="Yang X."/>
            <person name="Jeffery I.B."/>
            <person name="Cooney J.C."/>
            <person name="Kagawa T.F."/>
            <person name="Liu W."/>
            <person name="Song Y."/>
            <person name="Salvetti E."/>
            <person name="Wrobel A."/>
            <person name="Rasinkangas P."/>
            <person name="Parkhill J."/>
            <person name="Rea M.C."/>
            <person name="O'Sullivan O."/>
            <person name="Ritari J."/>
            <person name="Douillard F.P."/>
            <person name="Paul Ross R."/>
            <person name="Yang R."/>
            <person name="Briner A.E."/>
            <person name="Felis G.E."/>
            <person name="de Vos W.M."/>
            <person name="Barrangou R."/>
            <person name="Klaenhammer T.R."/>
            <person name="Caufield P.W."/>
            <person name="Cui Y."/>
            <person name="Zhang H."/>
            <person name="O'Toole P.W."/>
        </authorList>
    </citation>
    <scope>NUCLEOTIDE SEQUENCE [LARGE SCALE GENOMIC DNA]</scope>
    <source>
        <strain evidence="2 3">DSM 23026</strain>
    </source>
</reference>
<dbReference type="SUPFAM" id="SSF109797">
    <property type="entry name" value="Bacteriocin immunity protein-like"/>
    <property type="match status" value="1"/>
</dbReference>
<dbReference type="Pfam" id="PF08951">
    <property type="entry name" value="EntA_Immun"/>
    <property type="match status" value="1"/>
</dbReference>
<dbReference type="EMBL" id="JQCQ01000014">
    <property type="protein sequence ID" value="KRO25210.1"/>
    <property type="molecule type" value="Genomic_DNA"/>
</dbReference>
<name>A0A0R2NPW0_9LACO</name>
<dbReference type="OrthoDB" id="2311967at2"/>
<accession>A0A0R2NPW0</accession>
<comment type="caution">
    <text evidence="2">The sequence shown here is derived from an EMBL/GenBank/DDBJ whole genome shotgun (WGS) entry which is preliminary data.</text>
</comment>
<evidence type="ECO:0008006" key="4">
    <source>
        <dbReference type="Google" id="ProtNLM"/>
    </source>
</evidence>
<dbReference type="Proteomes" id="UP000051249">
    <property type="component" value="Unassembled WGS sequence"/>
</dbReference>
<dbReference type="RefSeq" id="WP_057799239.1">
    <property type="nucleotide sequence ID" value="NZ_BJZZ01000013.1"/>
</dbReference>
<evidence type="ECO:0000313" key="3">
    <source>
        <dbReference type="Proteomes" id="UP000051249"/>
    </source>
</evidence>
<organism evidence="2 3">
    <name type="scientific">Pediococcus argentinicus</name>
    <dbReference type="NCBI Taxonomy" id="480391"/>
    <lineage>
        <taxon>Bacteria</taxon>
        <taxon>Bacillati</taxon>
        <taxon>Bacillota</taxon>
        <taxon>Bacilli</taxon>
        <taxon>Lactobacillales</taxon>
        <taxon>Lactobacillaceae</taxon>
        <taxon>Pediococcus</taxon>
    </lineage>
</organism>
<evidence type="ECO:0000256" key="1">
    <source>
        <dbReference type="ARBA" id="ARBA00023025"/>
    </source>
</evidence>